<dbReference type="OrthoDB" id="2940156at2"/>
<dbReference type="AlphaFoldDB" id="A0A1G9LND9"/>
<gene>
    <name evidence="2" type="ORF">SAMN05216244_0198</name>
</gene>
<feature type="transmembrane region" description="Helical" evidence="1">
    <location>
        <begin position="33"/>
        <end position="53"/>
    </location>
</feature>
<keyword evidence="3" id="KW-1185">Reference proteome</keyword>
<dbReference type="RefSeq" id="WP_074597019.1">
    <property type="nucleotide sequence ID" value="NZ_FNHF01000001.1"/>
</dbReference>
<protein>
    <submittedName>
        <fullName evidence="2">Uncharacterized protein</fullName>
    </submittedName>
</protein>
<feature type="transmembrane region" description="Helical" evidence="1">
    <location>
        <begin position="7"/>
        <end position="27"/>
    </location>
</feature>
<dbReference type="Proteomes" id="UP000182347">
    <property type="component" value="Unassembled WGS sequence"/>
</dbReference>
<name>A0A1G9LND9_9BACI</name>
<organism evidence="2 3">
    <name type="scientific">Sediminibacillus halophilus</name>
    <dbReference type="NCBI Taxonomy" id="482461"/>
    <lineage>
        <taxon>Bacteria</taxon>
        <taxon>Bacillati</taxon>
        <taxon>Bacillota</taxon>
        <taxon>Bacilli</taxon>
        <taxon>Bacillales</taxon>
        <taxon>Bacillaceae</taxon>
        <taxon>Sediminibacillus</taxon>
    </lineage>
</organism>
<evidence type="ECO:0000313" key="3">
    <source>
        <dbReference type="Proteomes" id="UP000182347"/>
    </source>
</evidence>
<evidence type="ECO:0000313" key="2">
    <source>
        <dbReference type="EMBL" id="SDL63354.1"/>
    </source>
</evidence>
<dbReference type="EMBL" id="FNHF01000001">
    <property type="protein sequence ID" value="SDL63354.1"/>
    <property type="molecule type" value="Genomic_DNA"/>
</dbReference>
<keyword evidence="1" id="KW-0812">Transmembrane</keyword>
<reference evidence="3" key="1">
    <citation type="submission" date="2016-10" db="EMBL/GenBank/DDBJ databases">
        <authorList>
            <person name="Varghese N."/>
            <person name="Submissions S."/>
        </authorList>
    </citation>
    <scope>NUCLEOTIDE SEQUENCE [LARGE SCALE GENOMIC DNA]</scope>
    <source>
        <strain evidence="3">CGMCC 1.6199</strain>
    </source>
</reference>
<proteinExistence type="predicted"/>
<keyword evidence="1" id="KW-1133">Transmembrane helix</keyword>
<accession>A0A1G9LND9</accession>
<evidence type="ECO:0000256" key="1">
    <source>
        <dbReference type="SAM" id="Phobius"/>
    </source>
</evidence>
<sequence length="78" mass="8443">MIVGRILYILGLIFAVYSIAVLVISFFTGGGNIIMIFGVLNGFIAMGVGDLVINMYKRNQPAAGGKLDIKEQDQYENG</sequence>
<keyword evidence="1" id="KW-0472">Membrane</keyword>